<evidence type="ECO:0000313" key="1">
    <source>
        <dbReference type="EMBL" id="CAA3033076.1"/>
    </source>
</evidence>
<dbReference type="AlphaFoldDB" id="A0A8S0VNP8"/>
<gene>
    <name evidence="1" type="ORF">OLEA9_A029952</name>
</gene>
<keyword evidence="2" id="KW-1185">Reference proteome</keyword>
<evidence type="ECO:0000313" key="2">
    <source>
        <dbReference type="Proteomes" id="UP000594638"/>
    </source>
</evidence>
<dbReference type="Gramene" id="OE9A029952T1">
    <property type="protein sequence ID" value="OE9A029952C1"/>
    <property type="gene ID" value="OE9A029952"/>
</dbReference>
<sequence length="65" mass="6662">QSGDGGDPDEIADMQGLSSVGLQVTLSETCAPQARSSIRTAHTANLDACILQLVGYEGVVITCVV</sequence>
<reference evidence="1 2" key="1">
    <citation type="submission" date="2019-12" db="EMBL/GenBank/DDBJ databases">
        <authorList>
            <person name="Alioto T."/>
            <person name="Alioto T."/>
            <person name="Gomez Garrido J."/>
        </authorList>
    </citation>
    <scope>NUCLEOTIDE SEQUENCE [LARGE SCALE GENOMIC DNA]</scope>
</reference>
<comment type="caution">
    <text evidence="1">The sequence shown here is derived from an EMBL/GenBank/DDBJ whole genome shotgun (WGS) entry which is preliminary data.</text>
</comment>
<protein>
    <submittedName>
        <fullName evidence="1">Uncharacterized protein</fullName>
    </submittedName>
</protein>
<dbReference type="Proteomes" id="UP000594638">
    <property type="component" value="Unassembled WGS sequence"/>
</dbReference>
<dbReference type="EMBL" id="CACTIH010009821">
    <property type="protein sequence ID" value="CAA3033076.1"/>
    <property type="molecule type" value="Genomic_DNA"/>
</dbReference>
<proteinExistence type="predicted"/>
<feature type="non-terminal residue" evidence="1">
    <location>
        <position position="65"/>
    </location>
</feature>
<organism evidence="1 2">
    <name type="scientific">Olea europaea subsp. europaea</name>
    <dbReference type="NCBI Taxonomy" id="158383"/>
    <lineage>
        <taxon>Eukaryota</taxon>
        <taxon>Viridiplantae</taxon>
        <taxon>Streptophyta</taxon>
        <taxon>Embryophyta</taxon>
        <taxon>Tracheophyta</taxon>
        <taxon>Spermatophyta</taxon>
        <taxon>Magnoliopsida</taxon>
        <taxon>eudicotyledons</taxon>
        <taxon>Gunneridae</taxon>
        <taxon>Pentapetalae</taxon>
        <taxon>asterids</taxon>
        <taxon>lamiids</taxon>
        <taxon>Lamiales</taxon>
        <taxon>Oleaceae</taxon>
        <taxon>Oleeae</taxon>
        <taxon>Olea</taxon>
    </lineage>
</organism>
<name>A0A8S0VNP8_OLEEU</name>
<feature type="non-terminal residue" evidence="1">
    <location>
        <position position="1"/>
    </location>
</feature>
<accession>A0A8S0VNP8</accession>